<feature type="transmembrane region" description="Helical" evidence="1">
    <location>
        <begin position="85"/>
        <end position="102"/>
    </location>
</feature>
<comment type="caution">
    <text evidence="2">The sequence shown here is derived from an EMBL/GenBank/DDBJ whole genome shotgun (WGS) entry which is preliminary data.</text>
</comment>
<name>A0A7X8YEP2_9MICC</name>
<feature type="transmembrane region" description="Helical" evidence="1">
    <location>
        <begin position="61"/>
        <end position="79"/>
    </location>
</feature>
<feature type="transmembrane region" description="Helical" evidence="1">
    <location>
        <begin position="114"/>
        <end position="132"/>
    </location>
</feature>
<keyword evidence="1" id="KW-0812">Transmembrane</keyword>
<sequence length="164" mass="17404">MRLLSLVARLPGALLPFAVALATVTSGIWPALAAASLALAGFFLSIGFTRLLTRWVRWRNLMLMSTVGYVVLVVLLIAAAEQQAVWTPALLSFLGGLIAPAERVWEPNPRLDRSALGLAFLIALTCGMLEVWQTALVASGVAAAVAVPILVMLRAGELSEPESL</sequence>
<dbReference type="Proteomes" id="UP000523139">
    <property type="component" value="Unassembled WGS sequence"/>
</dbReference>
<protein>
    <submittedName>
        <fullName evidence="2">Uncharacterized protein</fullName>
    </submittedName>
</protein>
<dbReference type="AlphaFoldDB" id="A0A7X8YEP2"/>
<gene>
    <name evidence="2" type="ORF">HGQ17_11250</name>
</gene>
<reference evidence="2 3" key="1">
    <citation type="submission" date="2020-04" db="EMBL/GenBank/DDBJ databases">
        <title>Nesterenkonia sp. nov., isolated from marine sediment.</title>
        <authorList>
            <person name="Zhang G."/>
        </authorList>
    </citation>
    <scope>NUCLEOTIDE SEQUENCE [LARGE SCALE GENOMIC DNA]</scope>
    <source>
        <strain evidence="2 3">MY13</strain>
    </source>
</reference>
<dbReference type="RefSeq" id="WP_168888038.1">
    <property type="nucleotide sequence ID" value="NZ_JABAHY010000011.1"/>
</dbReference>
<evidence type="ECO:0000313" key="2">
    <source>
        <dbReference type="EMBL" id="NLS10556.1"/>
    </source>
</evidence>
<proteinExistence type="predicted"/>
<dbReference type="EMBL" id="JABAHY010000011">
    <property type="protein sequence ID" value="NLS10556.1"/>
    <property type="molecule type" value="Genomic_DNA"/>
</dbReference>
<organism evidence="2 3">
    <name type="scientific">Nesterenkonia sedimenti</name>
    <dbReference type="NCBI Taxonomy" id="1463632"/>
    <lineage>
        <taxon>Bacteria</taxon>
        <taxon>Bacillati</taxon>
        <taxon>Actinomycetota</taxon>
        <taxon>Actinomycetes</taxon>
        <taxon>Micrococcales</taxon>
        <taxon>Micrococcaceae</taxon>
        <taxon>Nesterenkonia</taxon>
    </lineage>
</organism>
<keyword evidence="3" id="KW-1185">Reference proteome</keyword>
<feature type="transmembrane region" description="Helical" evidence="1">
    <location>
        <begin position="30"/>
        <end position="49"/>
    </location>
</feature>
<evidence type="ECO:0000256" key="1">
    <source>
        <dbReference type="SAM" id="Phobius"/>
    </source>
</evidence>
<keyword evidence="1" id="KW-1133">Transmembrane helix</keyword>
<accession>A0A7X8YEP2</accession>
<evidence type="ECO:0000313" key="3">
    <source>
        <dbReference type="Proteomes" id="UP000523139"/>
    </source>
</evidence>
<keyword evidence="1" id="KW-0472">Membrane</keyword>